<reference evidence="6 7" key="1">
    <citation type="journal article" date="2014" name="Arch. Microbiol.">
        <title>Bacillus mesophilum sp. nov., strain IITR-54T, a novel 4-chlorobiphenyl dechlorinating bacterium.</title>
        <authorList>
            <person name="Manickam N."/>
            <person name="Singh N.K."/>
            <person name="Bajaj A."/>
            <person name="Kumar R.M."/>
            <person name="Kaur G."/>
            <person name="Kaur N."/>
            <person name="Bala M."/>
            <person name="Kumar A."/>
            <person name="Mayilraj S."/>
        </authorList>
    </citation>
    <scope>NUCLEOTIDE SEQUENCE [LARGE SCALE GENOMIC DNA]</scope>
    <source>
        <strain evidence="6 7">IITR-54</strain>
    </source>
</reference>
<dbReference type="PANTHER" id="PTHR30535:SF34">
    <property type="entry name" value="MOLYBDATE-BINDING PROTEIN MOLA"/>
    <property type="match status" value="1"/>
</dbReference>
<proteinExistence type="inferred from homology"/>
<feature type="chain" id="PRO_5039358777" evidence="4">
    <location>
        <begin position="26"/>
        <end position="317"/>
    </location>
</feature>
<dbReference type="InterPro" id="IPR050902">
    <property type="entry name" value="ABC_Transporter_SBP"/>
</dbReference>
<evidence type="ECO:0000256" key="2">
    <source>
        <dbReference type="ARBA" id="ARBA00022729"/>
    </source>
</evidence>
<comment type="caution">
    <text evidence="6">The sequence shown here is derived from an EMBL/GenBank/DDBJ whole genome shotgun (WGS) entry which is preliminary data.</text>
</comment>
<comment type="similarity">
    <text evidence="1">Belongs to the bacterial solute-binding protein 8 family.</text>
</comment>
<protein>
    <submittedName>
        <fullName evidence="6">ABC transporter substrate-binding protein</fullName>
    </submittedName>
</protein>
<dbReference type="Proteomes" id="UP000441354">
    <property type="component" value="Unassembled WGS sequence"/>
</dbReference>
<evidence type="ECO:0000259" key="5">
    <source>
        <dbReference type="PROSITE" id="PS50983"/>
    </source>
</evidence>
<evidence type="ECO:0000256" key="3">
    <source>
        <dbReference type="SAM" id="MobiDB-lite"/>
    </source>
</evidence>
<dbReference type="CDD" id="cd01143">
    <property type="entry name" value="YvrC"/>
    <property type="match status" value="1"/>
</dbReference>
<dbReference type="PANTHER" id="PTHR30535">
    <property type="entry name" value="VITAMIN B12-BINDING PROTEIN"/>
    <property type="match status" value="1"/>
</dbReference>
<dbReference type="Pfam" id="PF01497">
    <property type="entry name" value="Peripla_BP_2"/>
    <property type="match status" value="1"/>
</dbReference>
<dbReference type="RefSeq" id="WP_151573771.1">
    <property type="nucleotide sequence ID" value="NZ_WBOT01000003.1"/>
</dbReference>
<dbReference type="PROSITE" id="PS51257">
    <property type="entry name" value="PROKAR_LIPOPROTEIN"/>
    <property type="match status" value="1"/>
</dbReference>
<dbReference type="NCBIfam" id="NF038402">
    <property type="entry name" value="TroA_like"/>
    <property type="match status" value="1"/>
</dbReference>
<evidence type="ECO:0000256" key="1">
    <source>
        <dbReference type="ARBA" id="ARBA00008814"/>
    </source>
</evidence>
<dbReference type="EMBL" id="WBOT01000003">
    <property type="protein sequence ID" value="KAB2332458.1"/>
    <property type="molecule type" value="Genomic_DNA"/>
</dbReference>
<keyword evidence="2 4" id="KW-0732">Signal</keyword>
<sequence length="317" mass="34670">MKNKKFAGWFASFMLVLFLAACNTAEDNADNNDQTEQPQEEESASYTVTDDMGTEVTFEQVPETVVSLQPSNTEILFALDAGDKVVGVTDVDNYPEEVQEIEKVSDSMTVNAEKVIELNPDVVIAYTVGAEEQLQPIIDSGIPVFVIQSALTFEDVYGDIQQIADVMGVGEKGEALVQSIQDQIASVGEKLAGVEEDKQLYLEISPAPDIYTTGSNTFQQEILKAAHVGNVFGDQEGWIKVSEEDIISRNPEVIATTVNYVDNPIEELKSRTGWDQITAISGDAVYQLDSDITSRPGPRIGEAVQLVAETVYPEVFQ</sequence>
<feature type="signal peptide" evidence="4">
    <location>
        <begin position="1"/>
        <end position="25"/>
    </location>
</feature>
<evidence type="ECO:0000313" key="6">
    <source>
        <dbReference type="EMBL" id="KAB2332458.1"/>
    </source>
</evidence>
<dbReference type="OrthoDB" id="9816357at2"/>
<evidence type="ECO:0000256" key="4">
    <source>
        <dbReference type="SAM" id="SignalP"/>
    </source>
</evidence>
<dbReference type="InterPro" id="IPR002491">
    <property type="entry name" value="ABC_transptr_periplasmic_BD"/>
</dbReference>
<evidence type="ECO:0000313" key="7">
    <source>
        <dbReference type="Proteomes" id="UP000441354"/>
    </source>
</evidence>
<dbReference type="GO" id="GO:0071281">
    <property type="term" value="P:cellular response to iron ion"/>
    <property type="evidence" value="ECO:0007669"/>
    <property type="project" value="TreeGrafter"/>
</dbReference>
<dbReference type="InterPro" id="IPR054828">
    <property type="entry name" value="Vit_B12_bind_prot"/>
</dbReference>
<dbReference type="SUPFAM" id="SSF53807">
    <property type="entry name" value="Helical backbone' metal receptor"/>
    <property type="match status" value="1"/>
</dbReference>
<feature type="region of interest" description="Disordered" evidence="3">
    <location>
        <begin position="28"/>
        <end position="47"/>
    </location>
</feature>
<dbReference type="Gene3D" id="3.40.50.1980">
    <property type="entry name" value="Nitrogenase molybdenum iron protein domain"/>
    <property type="match status" value="2"/>
</dbReference>
<feature type="domain" description="Fe/B12 periplasmic-binding" evidence="5">
    <location>
        <begin position="64"/>
        <end position="317"/>
    </location>
</feature>
<keyword evidence="7" id="KW-1185">Reference proteome</keyword>
<name>A0A7V7UX92_9BACI</name>
<organism evidence="6 7">
    <name type="scientific">Bacillus mesophilum</name>
    <dbReference type="NCBI Taxonomy" id="1071718"/>
    <lineage>
        <taxon>Bacteria</taxon>
        <taxon>Bacillati</taxon>
        <taxon>Bacillota</taxon>
        <taxon>Bacilli</taxon>
        <taxon>Bacillales</taxon>
        <taxon>Bacillaceae</taxon>
        <taxon>Bacillus</taxon>
    </lineage>
</organism>
<dbReference type="AlphaFoldDB" id="A0A7V7UX92"/>
<gene>
    <name evidence="6" type="ORF">F7732_10170</name>
</gene>
<dbReference type="PROSITE" id="PS50983">
    <property type="entry name" value="FE_B12_PBP"/>
    <property type="match status" value="1"/>
</dbReference>
<accession>A0A7V7UX92</accession>